<feature type="domain" description="PKD" evidence="2">
    <location>
        <begin position="446"/>
        <end position="512"/>
    </location>
</feature>
<evidence type="ECO:0000313" key="3">
    <source>
        <dbReference type="EMBL" id="MCS0597984.1"/>
    </source>
</evidence>
<sequence>MRRVHGNGRSKTSVGWWPCLLLALAAGGTALAQQAPAPALEAGKGGAVRTSYRVVNLGSGELSALPKINARGQIVFSMWDGAASRGYFYDGRTVRDIGTLGGSDTVALGLNNAGQLAGGSFTATGSEHAFVWSAGGGMLDLGVLPFTGNSRAQAINNRGVVTGFSEGVPSTPPLAFRWSVSEGMSSLGALAPGVDGASWGAALNDAGLIAGAANTASLERHAFAWMPARGLVDIDTLGSLDSDGIAVSARGEVAGSRLPADAAGYRAWLWTPGRGMRDLGAAGGVESFTLAMSPGGRIAGLVTLAGGDQRAMTWTRTEGMRLLGTLGGANSRSQQANDRGQVVGYATDRNQAFRAFAWSAKAGMVDLNTRLRNAPPGLVLDDALAINDNGDIVSSSNAGLVLLTPSHGHQGGHVVGPVAAPEVVRAGAAFAASVAWVDSARVGTRSVSWSWGDGSGAQAGKVREAGETGSASASHHFALPGVYRVTATVIDRNGRSTAVSRTIVAAASAAGTVAARGSVLSPRGAYRKAPSWVGKAAFSLVAPLAAMGPAAQMAAMPAQMHFDLPGLRFHSSSLRFLGRQGAQHVFDGEGAVNGVGKARFRLATTVGLAGAAPGRFALKIWQPDPVSGKEVIHYDNSGTPSAEAAAPLVEASVLAQ</sequence>
<dbReference type="CDD" id="cd00146">
    <property type="entry name" value="PKD"/>
    <property type="match status" value="1"/>
</dbReference>
<proteinExistence type="predicted"/>
<feature type="signal peptide" evidence="1">
    <location>
        <begin position="1"/>
        <end position="32"/>
    </location>
</feature>
<gene>
    <name evidence="3" type="ORF">NX780_16675</name>
</gene>
<dbReference type="InterPro" id="IPR000601">
    <property type="entry name" value="PKD_dom"/>
</dbReference>
<dbReference type="SUPFAM" id="SSF49299">
    <property type="entry name" value="PKD domain"/>
    <property type="match status" value="1"/>
</dbReference>
<dbReference type="PROSITE" id="PS50093">
    <property type="entry name" value="PKD"/>
    <property type="match status" value="1"/>
</dbReference>
<keyword evidence="4" id="KW-1185">Reference proteome</keyword>
<evidence type="ECO:0000313" key="4">
    <source>
        <dbReference type="Proteomes" id="UP001206572"/>
    </source>
</evidence>
<dbReference type="EMBL" id="JANUHA010000012">
    <property type="protein sequence ID" value="MCS0597984.1"/>
    <property type="molecule type" value="Genomic_DNA"/>
</dbReference>
<dbReference type="InterPro" id="IPR022409">
    <property type="entry name" value="PKD/Chitinase_dom"/>
</dbReference>
<evidence type="ECO:0000256" key="1">
    <source>
        <dbReference type="SAM" id="SignalP"/>
    </source>
</evidence>
<dbReference type="InterPro" id="IPR013783">
    <property type="entry name" value="Ig-like_fold"/>
</dbReference>
<dbReference type="InterPro" id="IPR035986">
    <property type="entry name" value="PKD_dom_sf"/>
</dbReference>
<accession>A0ABT2AP21</accession>
<dbReference type="InterPro" id="IPR014262">
    <property type="entry name" value="HAF_rpt"/>
</dbReference>
<name>A0ABT2AP21_9BURK</name>
<dbReference type="Gene3D" id="2.60.40.10">
    <property type="entry name" value="Immunoglobulins"/>
    <property type="match status" value="1"/>
</dbReference>
<dbReference type="SMART" id="SM00089">
    <property type="entry name" value="PKD"/>
    <property type="match status" value="1"/>
</dbReference>
<dbReference type="NCBIfam" id="TIGR02913">
    <property type="entry name" value="HAF_rpt"/>
    <property type="match status" value="3"/>
</dbReference>
<dbReference type="RefSeq" id="WP_258829002.1">
    <property type="nucleotide sequence ID" value="NZ_JANUHA010000012.1"/>
</dbReference>
<reference evidence="3 4" key="1">
    <citation type="submission" date="2022-08" db="EMBL/GenBank/DDBJ databases">
        <title>Reclassification of Massilia species as members of the genera Telluria, Duganella, Pseudoduganella, Mokoshia gen. nov. and Zemynaea gen. nov. using orthogonal and non-orthogonal genome-based approaches.</title>
        <authorList>
            <person name="Bowman J.P."/>
        </authorList>
    </citation>
    <scope>NUCLEOTIDE SEQUENCE [LARGE SCALE GENOMIC DNA]</scope>
    <source>
        <strain evidence="3 4">JCM 31661</strain>
    </source>
</reference>
<evidence type="ECO:0000259" key="2">
    <source>
        <dbReference type="PROSITE" id="PS50093"/>
    </source>
</evidence>
<dbReference type="Pfam" id="PF18911">
    <property type="entry name" value="PKD_4"/>
    <property type="match status" value="1"/>
</dbReference>
<dbReference type="Proteomes" id="UP001206572">
    <property type="component" value="Unassembled WGS sequence"/>
</dbReference>
<keyword evidence="1" id="KW-0732">Signal</keyword>
<feature type="chain" id="PRO_5045922201" evidence="1">
    <location>
        <begin position="33"/>
        <end position="656"/>
    </location>
</feature>
<protein>
    <submittedName>
        <fullName evidence="3">PKD domain-containing protein</fullName>
    </submittedName>
</protein>
<organism evidence="3 4">
    <name type="scientific">Massilia agri</name>
    <dbReference type="NCBI Taxonomy" id="1886785"/>
    <lineage>
        <taxon>Bacteria</taxon>
        <taxon>Pseudomonadati</taxon>
        <taxon>Pseudomonadota</taxon>
        <taxon>Betaproteobacteria</taxon>
        <taxon>Burkholderiales</taxon>
        <taxon>Oxalobacteraceae</taxon>
        <taxon>Telluria group</taxon>
        <taxon>Massilia</taxon>
    </lineage>
</organism>
<comment type="caution">
    <text evidence="3">The sequence shown here is derived from an EMBL/GenBank/DDBJ whole genome shotgun (WGS) entry which is preliminary data.</text>
</comment>